<dbReference type="Proteomes" id="UP000198406">
    <property type="component" value="Unassembled WGS sequence"/>
</dbReference>
<feature type="coiled-coil region" evidence="1">
    <location>
        <begin position="60"/>
        <end position="94"/>
    </location>
</feature>
<keyword evidence="4" id="KW-1185">Reference proteome</keyword>
<feature type="region of interest" description="Disordered" evidence="2">
    <location>
        <begin position="1"/>
        <end position="31"/>
    </location>
</feature>
<proteinExistence type="predicted"/>
<name>A0A1Z5KIZ4_FISSO</name>
<dbReference type="EMBL" id="BDSP01000240">
    <property type="protein sequence ID" value="GAX26226.1"/>
    <property type="molecule type" value="Genomic_DNA"/>
</dbReference>
<protein>
    <submittedName>
        <fullName evidence="3">Uncharacterized protein</fullName>
    </submittedName>
</protein>
<gene>
    <name evidence="3" type="ORF">FisN_16Lu058</name>
</gene>
<keyword evidence="1" id="KW-0175">Coiled coil</keyword>
<evidence type="ECO:0000313" key="4">
    <source>
        <dbReference type="Proteomes" id="UP000198406"/>
    </source>
</evidence>
<sequence length="256" mass="29208">MRSLGDATKSAPEAAHDTVAGTTPDELPWDSSHREDAFQQTILFFQNEIEELVTMGVEAFHHSEKAARELQALREELKSKQDELERVRGAEEKSRTTVANLLNALEVSRVQAGEEARSAVAEAQLRADVSVYKRQRDEAHQTAAESSRKVTLLSDELHQTKTQLARVTQEKMKLDRDQRVALSIAKSLDSQNADVDYYKRKVTELSGNLQSMYTTMAEKDRQMENLHSQLERQMNQNSLAQWRNGEFESSRKRMFP</sequence>
<dbReference type="InParanoid" id="A0A1Z5KIZ4"/>
<comment type="caution">
    <text evidence="3">The sequence shown here is derived from an EMBL/GenBank/DDBJ whole genome shotgun (WGS) entry which is preliminary data.</text>
</comment>
<dbReference type="OrthoDB" id="48175at2759"/>
<organism evidence="3 4">
    <name type="scientific">Fistulifera solaris</name>
    <name type="common">Oleaginous diatom</name>
    <dbReference type="NCBI Taxonomy" id="1519565"/>
    <lineage>
        <taxon>Eukaryota</taxon>
        <taxon>Sar</taxon>
        <taxon>Stramenopiles</taxon>
        <taxon>Ochrophyta</taxon>
        <taxon>Bacillariophyta</taxon>
        <taxon>Bacillariophyceae</taxon>
        <taxon>Bacillariophycidae</taxon>
        <taxon>Naviculales</taxon>
        <taxon>Naviculaceae</taxon>
        <taxon>Fistulifera</taxon>
    </lineage>
</organism>
<evidence type="ECO:0000256" key="1">
    <source>
        <dbReference type="SAM" id="Coils"/>
    </source>
</evidence>
<evidence type="ECO:0000256" key="2">
    <source>
        <dbReference type="SAM" id="MobiDB-lite"/>
    </source>
</evidence>
<accession>A0A1Z5KIZ4</accession>
<reference evidence="3 4" key="1">
    <citation type="journal article" date="2015" name="Plant Cell">
        <title>Oil accumulation by the oleaginous diatom Fistulifera solaris as revealed by the genome and transcriptome.</title>
        <authorList>
            <person name="Tanaka T."/>
            <person name="Maeda Y."/>
            <person name="Veluchamy A."/>
            <person name="Tanaka M."/>
            <person name="Abida H."/>
            <person name="Marechal E."/>
            <person name="Bowler C."/>
            <person name="Muto M."/>
            <person name="Sunaga Y."/>
            <person name="Tanaka M."/>
            <person name="Yoshino T."/>
            <person name="Taniguchi T."/>
            <person name="Fukuda Y."/>
            <person name="Nemoto M."/>
            <person name="Matsumoto M."/>
            <person name="Wong P.S."/>
            <person name="Aburatani S."/>
            <person name="Fujibuchi W."/>
        </authorList>
    </citation>
    <scope>NUCLEOTIDE SEQUENCE [LARGE SCALE GENOMIC DNA]</scope>
    <source>
        <strain evidence="3 4">JPCC DA0580</strain>
    </source>
</reference>
<evidence type="ECO:0000313" key="3">
    <source>
        <dbReference type="EMBL" id="GAX26226.1"/>
    </source>
</evidence>
<dbReference type="AlphaFoldDB" id="A0A1Z5KIZ4"/>